<comment type="caution">
    <text evidence="4">The sequence shown here is derived from an EMBL/GenBank/DDBJ whole genome shotgun (WGS) entry which is preliminary data.</text>
</comment>
<keyword evidence="2" id="KW-1133">Transmembrane helix</keyword>
<feature type="compositionally biased region" description="Low complexity" evidence="1">
    <location>
        <begin position="144"/>
        <end position="174"/>
    </location>
</feature>
<evidence type="ECO:0000256" key="2">
    <source>
        <dbReference type="SAM" id="Phobius"/>
    </source>
</evidence>
<evidence type="ECO:0000313" key="4">
    <source>
        <dbReference type="EMBL" id="MDH2390289.1"/>
    </source>
</evidence>
<accession>A0ABT6HR00</accession>
<evidence type="ECO:0000256" key="1">
    <source>
        <dbReference type="SAM" id="MobiDB-lite"/>
    </source>
</evidence>
<gene>
    <name evidence="4" type="ORF">QCN29_16105</name>
</gene>
<dbReference type="EMBL" id="JARWBG010000016">
    <property type="protein sequence ID" value="MDH2390289.1"/>
    <property type="molecule type" value="Genomic_DNA"/>
</dbReference>
<organism evidence="4 5">
    <name type="scientific">Streptomyces chengmaiensis</name>
    <dbReference type="NCBI Taxonomy" id="3040919"/>
    <lineage>
        <taxon>Bacteria</taxon>
        <taxon>Bacillati</taxon>
        <taxon>Actinomycetota</taxon>
        <taxon>Actinomycetes</taxon>
        <taxon>Kitasatosporales</taxon>
        <taxon>Streptomycetaceae</taxon>
        <taxon>Streptomyces</taxon>
    </lineage>
</organism>
<keyword evidence="2" id="KW-0812">Transmembrane</keyword>
<evidence type="ECO:0000256" key="3">
    <source>
        <dbReference type="SAM" id="SignalP"/>
    </source>
</evidence>
<dbReference type="Proteomes" id="UP001223144">
    <property type="component" value="Unassembled WGS sequence"/>
</dbReference>
<feature type="chain" id="PRO_5046193562" evidence="3">
    <location>
        <begin position="23"/>
        <end position="213"/>
    </location>
</feature>
<feature type="region of interest" description="Disordered" evidence="1">
    <location>
        <begin position="106"/>
        <end position="174"/>
    </location>
</feature>
<feature type="transmembrane region" description="Helical" evidence="2">
    <location>
        <begin position="184"/>
        <end position="204"/>
    </location>
</feature>
<keyword evidence="5" id="KW-1185">Reference proteome</keyword>
<feature type="signal peptide" evidence="3">
    <location>
        <begin position="1"/>
        <end position="22"/>
    </location>
</feature>
<protein>
    <submittedName>
        <fullName evidence="4">Uncharacterized protein</fullName>
    </submittedName>
</protein>
<sequence length="213" mass="20644">MRRALLAAAALTLAGQALSTTAAPAALAHGGTLDVEITGHSFGHVRTTVTWENDSDPVAGRVAATVNAVSADGTQNIGPWKLIPAQDAATGYTTAEALPPGRWTVTVEAGHPGLGRDQAELTVSPGTPASPAAPQSSPPPEAAPPAASAAPPAASAAPPAAGPDEPATATAAAAPDAAAGTGPAAYLAAAGAVLACAAGLAVAWRIRRARART</sequence>
<dbReference type="RefSeq" id="WP_279928762.1">
    <property type="nucleotide sequence ID" value="NZ_JARWBG010000016.1"/>
</dbReference>
<reference evidence="4 5" key="1">
    <citation type="submission" date="2023-04" db="EMBL/GenBank/DDBJ databases">
        <title>Streptomyces chengmaiensis sp. nov. isolated from the stem of mangrove plant in Hainan.</title>
        <authorList>
            <person name="Huang X."/>
            <person name="Zhou S."/>
            <person name="Chu X."/>
            <person name="Xie Y."/>
            <person name="Lin Y."/>
        </authorList>
    </citation>
    <scope>NUCLEOTIDE SEQUENCE [LARGE SCALE GENOMIC DNA]</scope>
    <source>
        <strain evidence="4 5">HNM0663</strain>
    </source>
</reference>
<keyword evidence="2" id="KW-0472">Membrane</keyword>
<name>A0ABT6HR00_9ACTN</name>
<proteinExistence type="predicted"/>
<feature type="compositionally biased region" description="Low complexity" evidence="1">
    <location>
        <begin position="124"/>
        <end position="135"/>
    </location>
</feature>
<evidence type="ECO:0000313" key="5">
    <source>
        <dbReference type="Proteomes" id="UP001223144"/>
    </source>
</evidence>
<keyword evidence="3" id="KW-0732">Signal</keyword>